<gene>
    <name evidence="6" type="ORF">K432DRAFT_429412</name>
</gene>
<dbReference type="EMBL" id="KV745315">
    <property type="protein sequence ID" value="OCK75458.1"/>
    <property type="molecule type" value="Genomic_DNA"/>
</dbReference>
<dbReference type="PROSITE" id="PS01360">
    <property type="entry name" value="ZF_MYND_1"/>
    <property type="match status" value="1"/>
</dbReference>
<feature type="domain" description="MYND-type" evidence="5">
    <location>
        <begin position="516"/>
        <end position="552"/>
    </location>
</feature>
<dbReference type="InterPro" id="IPR002893">
    <property type="entry name" value="Znf_MYND"/>
</dbReference>
<dbReference type="PANTHER" id="PTHR42037:SF1">
    <property type="match status" value="1"/>
</dbReference>
<keyword evidence="7" id="KW-1185">Reference proteome</keyword>
<protein>
    <recommendedName>
        <fullName evidence="5">MYND-type domain-containing protein</fullName>
    </recommendedName>
</protein>
<evidence type="ECO:0000256" key="1">
    <source>
        <dbReference type="ARBA" id="ARBA00022723"/>
    </source>
</evidence>
<dbReference type="PROSITE" id="PS50865">
    <property type="entry name" value="ZF_MYND_2"/>
    <property type="match status" value="1"/>
</dbReference>
<dbReference type="SUPFAM" id="SSF144232">
    <property type="entry name" value="HIT/MYND zinc finger-like"/>
    <property type="match status" value="1"/>
</dbReference>
<feature type="non-terminal residue" evidence="6">
    <location>
        <position position="1"/>
    </location>
</feature>
<organism evidence="6 7">
    <name type="scientific">Lepidopterella palustris CBS 459.81</name>
    <dbReference type="NCBI Taxonomy" id="1314670"/>
    <lineage>
        <taxon>Eukaryota</taxon>
        <taxon>Fungi</taxon>
        <taxon>Dikarya</taxon>
        <taxon>Ascomycota</taxon>
        <taxon>Pezizomycotina</taxon>
        <taxon>Dothideomycetes</taxon>
        <taxon>Pleosporomycetidae</taxon>
        <taxon>Mytilinidiales</taxon>
        <taxon>Argynnaceae</taxon>
        <taxon>Lepidopterella</taxon>
    </lineage>
</organism>
<keyword evidence="3" id="KW-0862">Zinc</keyword>
<evidence type="ECO:0000256" key="3">
    <source>
        <dbReference type="ARBA" id="ARBA00022833"/>
    </source>
</evidence>
<keyword evidence="2 4" id="KW-0863">Zinc-finger</keyword>
<proteinExistence type="predicted"/>
<dbReference type="InterPro" id="IPR027796">
    <property type="entry name" value="OTT_1508_deam-like"/>
</dbReference>
<evidence type="ECO:0000256" key="2">
    <source>
        <dbReference type="ARBA" id="ARBA00022771"/>
    </source>
</evidence>
<evidence type="ECO:0000256" key="4">
    <source>
        <dbReference type="PROSITE-ProRule" id="PRU00134"/>
    </source>
</evidence>
<dbReference type="Pfam" id="PF14441">
    <property type="entry name" value="OTT_1508_deam"/>
    <property type="match status" value="1"/>
</dbReference>
<reference evidence="6 7" key="1">
    <citation type="journal article" date="2016" name="Nat. Commun.">
        <title>Ectomycorrhizal ecology is imprinted in the genome of the dominant symbiotic fungus Cenococcum geophilum.</title>
        <authorList>
            <consortium name="DOE Joint Genome Institute"/>
            <person name="Peter M."/>
            <person name="Kohler A."/>
            <person name="Ohm R.A."/>
            <person name="Kuo A."/>
            <person name="Krutzmann J."/>
            <person name="Morin E."/>
            <person name="Arend M."/>
            <person name="Barry K.W."/>
            <person name="Binder M."/>
            <person name="Choi C."/>
            <person name="Clum A."/>
            <person name="Copeland A."/>
            <person name="Grisel N."/>
            <person name="Haridas S."/>
            <person name="Kipfer T."/>
            <person name="LaButti K."/>
            <person name="Lindquist E."/>
            <person name="Lipzen A."/>
            <person name="Maire R."/>
            <person name="Meier B."/>
            <person name="Mihaltcheva S."/>
            <person name="Molinier V."/>
            <person name="Murat C."/>
            <person name="Poggeler S."/>
            <person name="Quandt C.A."/>
            <person name="Sperisen C."/>
            <person name="Tritt A."/>
            <person name="Tisserant E."/>
            <person name="Crous P.W."/>
            <person name="Henrissat B."/>
            <person name="Nehls U."/>
            <person name="Egli S."/>
            <person name="Spatafora J.W."/>
            <person name="Grigoriev I.V."/>
            <person name="Martin F.M."/>
        </authorList>
    </citation>
    <scope>NUCLEOTIDE SEQUENCE [LARGE SCALE GENOMIC DNA]</scope>
    <source>
        <strain evidence="6 7">CBS 459.81</strain>
    </source>
</reference>
<dbReference type="OrthoDB" id="4851849at2759"/>
<dbReference type="PANTHER" id="PTHR42037">
    <property type="match status" value="1"/>
</dbReference>
<evidence type="ECO:0000313" key="6">
    <source>
        <dbReference type="EMBL" id="OCK75458.1"/>
    </source>
</evidence>
<keyword evidence="1" id="KW-0479">Metal-binding</keyword>
<evidence type="ECO:0000313" key="7">
    <source>
        <dbReference type="Proteomes" id="UP000250266"/>
    </source>
</evidence>
<sequence>MSESFDWNFPGLSRTHFNALANLLSLRNGGQVEPASLPDEVLDEDCNDDWDAASVDTRNAHQISDSGYNRLKRKFLDCLAEFAANKQSGKTVTCTAMKEAEDNVTFWIARNGGFPDQEKPLFNKLSELLSKLSCGKENKAIKDSLWNEMLSYHQDRIQSNYIPSLRASFKDNNTPDNNSPIGSHSAVDDGLSVLRKLAFDVTKPGRTAIDKHNKLVTTAYELRMTKSVEEALQSSPGATTKTKKLWVDICLLARLRVAFQKFEEIALKLPSFHKVTIILLPRDSVPVKPPERPLSLKQTFDVLNLSLDSPTVKSMIGQRWALNRVEQEFIKRQKQKLNIHAEVQMLLFLCSNEPSIHALLPYFGCSKFSCFMCARFLQSHGRFATRGCHGRLFKPWTVPETAGLGLGQADQIAGAVIRLQRDLKKELKSTIKGNGRQEKTSAIGGSSILSAYQAEGSRRQSDLERRKLKAEQERVAEMFKRQSLKENRSAFQMAATTSSSKDDCAISQEPDELGECYNCPKMTSRQCSICNRDLYCSEYCQDKRSGLHLFTCSKRPLTSADYLFRYIGQDVLPEDKDVLEDFGFNQLTSFADQCKLLGLYKGLYLSDRITEEDLHKWQVEGTLVANIKEFYYQIPETHRGGYFPWFLKHTHILERRVSSKEATENMIATFYDQARSYLDSESQHKKPQELKPEAKAHCYRMLAGALHMAHPHPIEYNWYTFGFCTCREEQEERRLGGLYQELLIGDKLFENARTNPQYLTLRNRKFQTATFTEFWHSYQSGTLIHLMDSKGLKEFRTDFPFLEEFLSVPPSGPHPSVWDLKQFIAINDPVEYPPIPALLVDYGFMNCQTFEETCILMEIYKRILQKADPLELHKACLAGKLFVFAQMFHAMDEGHKRLMKNVYPL</sequence>
<dbReference type="GO" id="GO:0008270">
    <property type="term" value="F:zinc ion binding"/>
    <property type="evidence" value="ECO:0007669"/>
    <property type="project" value="UniProtKB-KW"/>
</dbReference>
<name>A0A8E2E1D9_9PEZI</name>
<accession>A0A8E2E1D9</accession>
<dbReference type="Proteomes" id="UP000250266">
    <property type="component" value="Unassembled WGS sequence"/>
</dbReference>
<evidence type="ECO:0000259" key="5">
    <source>
        <dbReference type="PROSITE" id="PS50865"/>
    </source>
</evidence>
<dbReference type="AlphaFoldDB" id="A0A8E2E1D9"/>